<comment type="pathway">
    <text evidence="1 14">Amino-acid biosynthesis; L-isoleucine biosynthesis; L-isoleucine from 2-oxobutanoate: step 1/4.</text>
</comment>
<dbReference type="InterPro" id="IPR012000">
    <property type="entry name" value="Thiamin_PyroP_enz_cen_dom"/>
</dbReference>
<organism evidence="18 19">
    <name type="scientific">Helicobacter jaachi</name>
    <dbReference type="NCBI Taxonomy" id="1677920"/>
    <lineage>
        <taxon>Bacteria</taxon>
        <taxon>Pseudomonadati</taxon>
        <taxon>Campylobacterota</taxon>
        <taxon>Epsilonproteobacteria</taxon>
        <taxon>Campylobacterales</taxon>
        <taxon>Helicobacteraceae</taxon>
        <taxon>Helicobacter</taxon>
    </lineage>
</organism>
<keyword evidence="12 14" id="KW-0100">Branched-chain amino acid biosynthesis</keyword>
<evidence type="ECO:0000256" key="11">
    <source>
        <dbReference type="ARBA" id="ARBA00023052"/>
    </source>
</evidence>
<evidence type="ECO:0000256" key="4">
    <source>
        <dbReference type="ARBA" id="ARBA00013145"/>
    </source>
</evidence>
<name>A0A4U8TBS1_9HELI</name>
<evidence type="ECO:0000256" key="12">
    <source>
        <dbReference type="ARBA" id="ARBA00023304"/>
    </source>
</evidence>
<feature type="domain" description="Thiamine pyrophosphate enzyme central" evidence="15">
    <location>
        <begin position="194"/>
        <end position="327"/>
    </location>
</feature>
<evidence type="ECO:0000259" key="15">
    <source>
        <dbReference type="Pfam" id="PF00205"/>
    </source>
</evidence>
<comment type="catalytic activity">
    <reaction evidence="13 14">
        <text>2 pyruvate + H(+) = (2S)-2-acetolactate + CO2</text>
        <dbReference type="Rhea" id="RHEA:25249"/>
        <dbReference type="ChEBI" id="CHEBI:15361"/>
        <dbReference type="ChEBI" id="CHEBI:15378"/>
        <dbReference type="ChEBI" id="CHEBI:16526"/>
        <dbReference type="ChEBI" id="CHEBI:58476"/>
        <dbReference type="EC" id="2.2.1.6"/>
    </reaction>
</comment>
<evidence type="ECO:0000256" key="10">
    <source>
        <dbReference type="ARBA" id="ARBA00022842"/>
    </source>
</evidence>
<evidence type="ECO:0000259" key="17">
    <source>
        <dbReference type="Pfam" id="PF02776"/>
    </source>
</evidence>
<evidence type="ECO:0000256" key="9">
    <source>
        <dbReference type="ARBA" id="ARBA00022827"/>
    </source>
</evidence>
<dbReference type="STRING" id="1677920.LS71_08625"/>
<dbReference type="OrthoDB" id="2254214at2"/>
<gene>
    <name evidence="18" type="ORF">LS71_000985</name>
</gene>
<dbReference type="GO" id="GO:0005948">
    <property type="term" value="C:acetolactate synthase complex"/>
    <property type="evidence" value="ECO:0007669"/>
    <property type="project" value="UniProtKB-ARBA"/>
</dbReference>
<dbReference type="CDD" id="cd07035">
    <property type="entry name" value="TPP_PYR_POX_like"/>
    <property type="match status" value="1"/>
</dbReference>
<keyword evidence="9" id="KW-0274">FAD</keyword>
<dbReference type="Gene3D" id="3.40.50.1220">
    <property type="entry name" value="TPP-binding domain"/>
    <property type="match status" value="1"/>
</dbReference>
<keyword evidence="6" id="KW-0285">Flavoprotein</keyword>
<dbReference type="CDD" id="cd02015">
    <property type="entry name" value="TPP_AHAS"/>
    <property type="match status" value="1"/>
</dbReference>
<dbReference type="GO" id="GO:0030976">
    <property type="term" value="F:thiamine pyrophosphate binding"/>
    <property type="evidence" value="ECO:0007669"/>
    <property type="project" value="UniProtKB-UniRule"/>
</dbReference>
<evidence type="ECO:0000256" key="6">
    <source>
        <dbReference type="ARBA" id="ARBA00022630"/>
    </source>
</evidence>
<evidence type="ECO:0000256" key="7">
    <source>
        <dbReference type="ARBA" id="ARBA00022679"/>
    </source>
</evidence>
<keyword evidence="8 14" id="KW-0479">Metal-binding</keyword>
<dbReference type="GO" id="GO:0003984">
    <property type="term" value="F:acetolactate synthase activity"/>
    <property type="evidence" value="ECO:0007669"/>
    <property type="project" value="UniProtKB-EC"/>
</dbReference>
<comment type="similarity">
    <text evidence="3 14">Belongs to the TPP enzyme family.</text>
</comment>
<evidence type="ECO:0000256" key="1">
    <source>
        <dbReference type="ARBA" id="ARBA00004974"/>
    </source>
</evidence>
<evidence type="ECO:0000256" key="3">
    <source>
        <dbReference type="ARBA" id="ARBA00007812"/>
    </source>
</evidence>
<comment type="caution">
    <text evidence="18">The sequence shown here is derived from an EMBL/GenBank/DDBJ whole genome shotgun (WGS) entry which is preliminary data.</text>
</comment>
<comment type="pathway">
    <text evidence="2 14">Amino-acid biosynthesis; L-valine biosynthesis; L-valine from pyruvate: step 1/4.</text>
</comment>
<dbReference type="InterPro" id="IPR045229">
    <property type="entry name" value="TPP_enz"/>
</dbReference>
<dbReference type="UniPathway" id="UPA00047">
    <property type="reaction ID" value="UER00055"/>
</dbReference>
<keyword evidence="10 14" id="KW-0460">Magnesium</keyword>
<accession>A0A4U8TBS1</accession>
<keyword evidence="5 14" id="KW-0028">Amino-acid biosynthesis</keyword>
<keyword evidence="7 14" id="KW-0808">Transferase</keyword>
<dbReference type="Pfam" id="PF00205">
    <property type="entry name" value="TPP_enzyme_M"/>
    <property type="match status" value="1"/>
</dbReference>
<keyword evidence="19" id="KW-1185">Reference proteome</keyword>
<protein>
    <recommendedName>
        <fullName evidence="4 14">Acetolactate synthase</fullName>
        <ecNumber evidence="4 14">2.2.1.6</ecNumber>
    </recommendedName>
</protein>
<dbReference type="NCBIfam" id="NF006319">
    <property type="entry name" value="PRK08527.1"/>
    <property type="match status" value="1"/>
</dbReference>
<dbReference type="RefSeq" id="WP_034356652.1">
    <property type="nucleotide sequence ID" value="NZ_JRPR02000001.1"/>
</dbReference>
<dbReference type="InterPro" id="IPR039368">
    <property type="entry name" value="AHAS_TPP"/>
</dbReference>
<evidence type="ECO:0000259" key="16">
    <source>
        <dbReference type="Pfam" id="PF02775"/>
    </source>
</evidence>
<reference evidence="18 19" key="1">
    <citation type="journal article" date="2014" name="Genome Announc.">
        <title>Draft genome sequences of eight enterohepatic helicobacter species isolated from both laboratory and wild rodents.</title>
        <authorList>
            <person name="Sheh A."/>
            <person name="Shen Z."/>
            <person name="Fox J.G."/>
        </authorList>
    </citation>
    <scope>NUCLEOTIDE SEQUENCE [LARGE SCALE GENOMIC DNA]</scope>
    <source>
        <strain evidence="18 19">MIT 09-6949</strain>
    </source>
</reference>
<proteinExistence type="inferred from homology"/>
<feature type="domain" description="Thiamine pyrophosphate enzyme N-terminal TPP-binding" evidence="17">
    <location>
        <begin position="4"/>
        <end position="120"/>
    </location>
</feature>
<keyword evidence="11 14" id="KW-0786">Thiamine pyrophosphate</keyword>
<dbReference type="Proteomes" id="UP000029733">
    <property type="component" value="Unassembled WGS sequence"/>
</dbReference>
<dbReference type="UniPathway" id="UPA00049">
    <property type="reaction ID" value="UER00059"/>
</dbReference>
<dbReference type="GO" id="GO:0000287">
    <property type="term" value="F:magnesium ion binding"/>
    <property type="evidence" value="ECO:0007669"/>
    <property type="project" value="UniProtKB-UniRule"/>
</dbReference>
<comment type="cofactor">
    <cofactor evidence="14">
        <name>thiamine diphosphate</name>
        <dbReference type="ChEBI" id="CHEBI:58937"/>
    </cofactor>
    <text evidence="14">Binds 1 thiamine pyrophosphate per subunit.</text>
</comment>
<dbReference type="InterPro" id="IPR012846">
    <property type="entry name" value="Acetolactate_synth_lsu"/>
</dbReference>
<dbReference type="Pfam" id="PF02776">
    <property type="entry name" value="TPP_enzyme_N"/>
    <property type="match status" value="1"/>
</dbReference>
<dbReference type="FunFam" id="3.40.50.970:FF:000007">
    <property type="entry name" value="Acetolactate synthase"/>
    <property type="match status" value="1"/>
</dbReference>
<dbReference type="PANTHER" id="PTHR18968:SF13">
    <property type="entry name" value="ACETOLACTATE SYNTHASE CATALYTIC SUBUNIT, MITOCHONDRIAL"/>
    <property type="match status" value="1"/>
</dbReference>
<dbReference type="GO" id="GO:0009097">
    <property type="term" value="P:isoleucine biosynthetic process"/>
    <property type="evidence" value="ECO:0007669"/>
    <property type="project" value="UniProtKB-UniPathway"/>
</dbReference>
<dbReference type="InterPro" id="IPR012001">
    <property type="entry name" value="Thiamin_PyroP_enz_TPP-bd_dom"/>
</dbReference>
<dbReference type="InterPro" id="IPR011766">
    <property type="entry name" value="TPP_enzyme_TPP-bd"/>
</dbReference>
<dbReference type="Pfam" id="PF02775">
    <property type="entry name" value="TPP_enzyme_C"/>
    <property type="match status" value="1"/>
</dbReference>
<dbReference type="NCBIfam" id="TIGR00118">
    <property type="entry name" value="acolac_lg"/>
    <property type="match status" value="1"/>
</dbReference>
<feature type="domain" description="Thiamine pyrophosphate enzyme TPP-binding" evidence="16">
    <location>
        <begin position="388"/>
        <end position="536"/>
    </location>
</feature>
<evidence type="ECO:0000256" key="14">
    <source>
        <dbReference type="RuleBase" id="RU003591"/>
    </source>
</evidence>
<evidence type="ECO:0000256" key="13">
    <source>
        <dbReference type="ARBA" id="ARBA00048670"/>
    </source>
</evidence>
<dbReference type="AlphaFoldDB" id="A0A4U8TBS1"/>
<dbReference type="PANTHER" id="PTHR18968">
    <property type="entry name" value="THIAMINE PYROPHOSPHATE ENZYMES"/>
    <property type="match status" value="1"/>
</dbReference>
<evidence type="ECO:0000256" key="5">
    <source>
        <dbReference type="ARBA" id="ARBA00022605"/>
    </source>
</evidence>
<evidence type="ECO:0000256" key="8">
    <source>
        <dbReference type="ARBA" id="ARBA00022723"/>
    </source>
</evidence>
<dbReference type="FunFam" id="3.40.50.970:FF:000016">
    <property type="entry name" value="Acetolactate synthase"/>
    <property type="match status" value="1"/>
</dbReference>
<evidence type="ECO:0000313" key="18">
    <source>
        <dbReference type="EMBL" id="TLD97361.1"/>
    </source>
</evidence>
<dbReference type="Gene3D" id="3.40.50.970">
    <property type="match status" value="2"/>
</dbReference>
<dbReference type="InterPro" id="IPR029061">
    <property type="entry name" value="THDP-binding"/>
</dbReference>
<comment type="cofactor">
    <cofactor evidence="14">
        <name>Mg(2+)</name>
        <dbReference type="ChEBI" id="CHEBI:18420"/>
    </cofactor>
    <text evidence="14">Binds 1 Mg(2+) ion per subunit.</text>
</comment>
<evidence type="ECO:0000313" key="19">
    <source>
        <dbReference type="Proteomes" id="UP000029733"/>
    </source>
</evidence>
<evidence type="ECO:0000256" key="2">
    <source>
        <dbReference type="ARBA" id="ARBA00005025"/>
    </source>
</evidence>
<sequence length="568" mass="62311">MKTMTGAQMVIQALHLEGVKVVFGYPGGAVLHIYDEIYKQNYFSHILSRHEQGALHAADGYARASGDVGVAIITSGPGFTNAITGIATAFTDSIPLVVISGQVPISQIGTDAFQEIDAVGISRPCTKHNFLVRNITELPRILKEAFYIARSGRPGPVLVDIPKDITGTMGVFNYPDSIALQSYKPTIKGNPRQIKKLCKAILESHKPLFYIGGGAILSNASEIIRELVRCTGIPCVQTLLGIGTLAHDDENLLGMLGMHGTYAANMAVSECDLLICLGARFDDRVTGKLSAFATHAKIAHIDIDPSSIGKIVGIDYPIVGDLKHIVSDMMIELSAFDSARIAKWREHLRSYKCDYPLIYEDSLDSIKPQWVIQRIGEQLGERAIITTDVGQHQMWAAQFYPFSFPRQFLTSGGLGTMGYGLPAAFGAKIAREDKTIINITGDGSILMNIQELMTCVAYNIPLVSVILNNNYLGMVRQWQSFFYEHRFSHTDLSLQPDFIKLIESFGGVGFRVERKSEFDEALKSALEAKKVAFVEVIIDRYEDVLPMVPGGKAIYEMILPNKQGASNG</sequence>
<dbReference type="FunFam" id="3.40.50.1220:FF:000008">
    <property type="entry name" value="Acetolactate synthase"/>
    <property type="match status" value="1"/>
</dbReference>
<dbReference type="GO" id="GO:0009099">
    <property type="term" value="P:L-valine biosynthetic process"/>
    <property type="evidence" value="ECO:0007669"/>
    <property type="project" value="UniProtKB-UniPathway"/>
</dbReference>
<dbReference type="SUPFAM" id="SSF52518">
    <property type="entry name" value="Thiamin diphosphate-binding fold (THDP-binding)"/>
    <property type="match status" value="2"/>
</dbReference>
<dbReference type="EC" id="2.2.1.6" evidence="4 14"/>
<dbReference type="EMBL" id="JRPR02000001">
    <property type="protein sequence ID" value="TLD97361.1"/>
    <property type="molecule type" value="Genomic_DNA"/>
</dbReference>
<dbReference type="SUPFAM" id="SSF52467">
    <property type="entry name" value="DHS-like NAD/FAD-binding domain"/>
    <property type="match status" value="1"/>
</dbReference>
<dbReference type="InterPro" id="IPR029035">
    <property type="entry name" value="DHS-like_NAD/FAD-binding_dom"/>
</dbReference>
<dbReference type="GO" id="GO:0050660">
    <property type="term" value="F:flavin adenine dinucleotide binding"/>
    <property type="evidence" value="ECO:0007669"/>
    <property type="project" value="InterPro"/>
</dbReference>